<organism evidence="2 3">
    <name type="scientific">Pristionchus entomophagus</name>
    <dbReference type="NCBI Taxonomy" id="358040"/>
    <lineage>
        <taxon>Eukaryota</taxon>
        <taxon>Metazoa</taxon>
        <taxon>Ecdysozoa</taxon>
        <taxon>Nematoda</taxon>
        <taxon>Chromadorea</taxon>
        <taxon>Rhabditida</taxon>
        <taxon>Rhabditina</taxon>
        <taxon>Diplogasteromorpha</taxon>
        <taxon>Diplogasteroidea</taxon>
        <taxon>Neodiplogasteridae</taxon>
        <taxon>Pristionchus</taxon>
    </lineage>
</organism>
<feature type="non-terminal residue" evidence="2">
    <location>
        <position position="1"/>
    </location>
</feature>
<protein>
    <submittedName>
        <fullName evidence="2">Uncharacterized protein</fullName>
    </submittedName>
</protein>
<feature type="region of interest" description="Disordered" evidence="1">
    <location>
        <begin position="82"/>
        <end position="102"/>
    </location>
</feature>
<feature type="compositionally biased region" description="Low complexity" evidence="1">
    <location>
        <begin position="13"/>
        <end position="29"/>
    </location>
</feature>
<sequence length="102" mass="12029">REDMQPQLGQNSAAAEIQQRMRQQQQEAASTELKVRAMEKIIYDLHDEIEKKEDEIELKNEEILEFKNQLLSARRYDNHLWKKNEDSMNMPQRKGSAKSGVN</sequence>
<comment type="caution">
    <text evidence="2">The sequence shown here is derived from an EMBL/GenBank/DDBJ whole genome shotgun (WGS) entry which is preliminary data.</text>
</comment>
<feature type="region of interest" description="Disordered" evidence="1">
    <location>
        <begin position="1"/>
        <end position="31"/>
    </location>
</feature>
<dbReference type="AlphaFoldDB" id="A0AAV5SZY2"/>
<proteinExistence type="predicted"/>
<keyword evidence="3" id="KW-1185">Reference proteome</keyword>
<evidence type="ECO:0000313" key="3">
    <source>
        <dbReference type="Proteomes" id="UP001432027"/>
    </source>
</evidence>
<dbReference type="EMBL" id="BTSX01000003">
    <property type="protein sequence ID" value="GMS88760.1"/>
    <property type="molecule type" value="Genomic_DNA"/>
</dbReference>
<name>A0AAV5SZY2_9BILA</name>
<evidence type="ECO:0000313" key="2">
    <source>
        <dbReference type="EMBL" id="GMS88760.1"/>
    </source>
</evidence>
<dbReference type="Proteomes" id="UP001432027">
    <property type="component" value="Unassembled WGS sequence"/>
</dbReference>
<reference evidence="2" key="1">
    <citation type="submission" date="2023-10" db="EMBL/GenBank/DDBJ databases">
        <title>Genome assembly of Pristionchus species.</title>
        <authorList>
            <person name="Yoshida K."/>
            <person name="Sommer R.J."/>
        </authorList>
    </citation>
    <scope>NUCLEOTIDE SEQUENCE</scope>
    <source>
        <strain evidence="2">RS0144</strain>
    </source>
</reference>
<gene>
    <name evidence="2" type="ORF">PENTCL1PPCAC_10935</name>
</gene>
<evidence type="ECO:0000256" key="1">
    <source>
        <dbReference type="SAM" id="MobiDB-lite"/>
    </source>
</evidence>
<accession>A0AAV5SZY2</accession>